<dbReference type="InterPro" id="IPR023035">
    <property type="entry name" value="Ribosomal_uS9_bac/plastid"/>
</dbReference>
<dbReference type="FunFam" id="3.30.230.10:FF:000001">
    <property type="entry name" value="30S ribosomal protein S9"/>
    <property type="match status" value="1"/>
</dbReference>
<dbReference type="GO" id="GO:0006412">
    <property type="term" value="P:translation"/>
    <property type="evidence" value="ECO:0007669"/>
    <property type="project" value="InterPro"/>
</dbReference>
<dbReference type="GO" id="GO:0022627">
    <property type="term" value="C:cytosolic small ribosomal subunit"/>
    <property type="evidence" value="ECO:0007669"/>
    <property type="project" value="TreeGrafter"/>
</dbReference>
<name>A0A3B1D8C9_9ZZZZ</name>
<dbReference type="PROSITE" id="PS00360">
    <property type="entry name" value="RIBOSOMAL_S9"/>
    <property type="match status" value="1"/>
</dbReference>
<dbReference type="SUPFAM" id="SSF54211">
    <property type="entry name" value="Ribosomal protein S5 domain 2-like"/>
    <property type="match status" value="1"/>
</dbReference>
<feature type="compositionally biased region" description="Basic residues" evidence="4">
    <location>
        <begin position="121"/>
        <end position="131"/>
    </location>
</feature>
<dbReference type="PANTHER" id="PTHR21569">
    <property type="entry name" value="RIBOSOMAL PROTEIN S9"/>
    <property type="match status" value="1"/>
</dbReference>
<dbReference type="AlphaFoldDB" id="A0A3B1D8C9"/>
<dbReference type="NCBIfam" id="NF001099">
    <property type="entry name" value="PRK00132.1"/>
    <property type="match status" value="1"/>
</dbReference>
<dbReference type="InterPro" id="IPR020568">
    <property type="entry name" value="Ribosomal_Su5_D2-typ_SF"/>
</dbReference>
<feature type="compositionally biased region" description="Basic and acidic residues" evidence="4">
    <location>
        <begin position="107"/>
        <end position="116"/>
    </location>
</feature>
<comment type="similarity">
    <text evidence="1">Belongs to the universal ribosomal protein uS9 family.</text>
</comment>
<evidence type="ECO:0000256" key="1">
    <source>
        <dbReference type="ARBA" id="ARBA00005251"/>
    </source>
</evidence>
<gene>
    <name evidence="5" type="ORF">MNBD_UNCLBAC01-124</name>
</gene>
<evidence type="ECO:0000256" key="3">
    <source>
        <dbReference type="ARBA" id="ARBA00023274"/>
    </source>
</evidence>
<dbReference type="GO" id="GO:0003735">
    <property type="term" value="F:structural constituent of ribosome"/>
    <property type="evidence" value="ECO:0007669"/>
    <property type="project" value="InterPro"/>
</dbReference>
<keyword evidence="2 5" id="KW-0689">Ribosomal protein</keyword>
<dbReference type="Pfam" id="PF00380">
    <property type="entry name" value="Ribosomal_S9"/>
    <property type="match status" value="1"/>
</dbReference>
<proteinExistence type="inferred from homology"/>
<dbReference type="GO" id="GO:0003723">
    <property type="term" value="F:RNA binding"/>
    <property type="evidence" value="ECO:0007669"/>
    <property type="project" value="TreeGrafter"/>
</dbReference>
<sequence length="131" mass="14642">MVEVVKYGATGRRKSSVARVNLIPGKGTIRVNKRDFEDYFPRETDRILILEALKLTNTLGKFDLQVKVTGGGSSGQAGALRMGLARALVLCDPENKPLLKKSGMLTRDARMKERQKPGQKGARKKFQWVKR</sequence>
<accession>A0A3B1D8C9</accession>
<evidence type="ECO:0000256" key="2">
    <source>
        <dbReference type="ARBA" id="ARBA00022980"/>
    </source>
</evidence>
<dbReference type="InterPro" id="IPR020574">
    <property type="entry name" value="Ribosomal_uS9_CS"/>
</dbReference>
<dbReference type="InterPro" id="IPR000754">
    <property type="entry name" value="Ribosomal_uS9"/>
</dbReference>
<dbReference type="HAMAP" id="MF_00532_B">
    <property type="entry name" value="Ribosomal_uS9_B"/>
    <property type="match status" value="1"/>
</dbReference>
<evidence type="ECO:0000256" key="4">
    <source>
        <dbReference type="SAM" id="MobiDB-lite"/>
    </source>
</evidence>
<keyword evidence="3" id="KW-0687">Ribonucleoprotein</keyword>
<protein>
    <submittedName>
        <fullName evidence="5">SSU ribosomal protein S9p (S16e)</fullName>
    </submittedName>
</protein>
<evidence type="ECO:0000313" key="5">
    <source>
        <dbReference type="EMBL" id="VAX35061.1"/>
    </source>
</evidence>
<dbReference type="PANTHER" id="PTHR21569:SF1">
    <property type="entry name" value="SMALL RIBOSOMAL SUBUNIT PROTEIN US9M"/>
    <property type="match status" value="1"/>
</dbReference>
<organism evidence="5">
    <name type="scientific">hydrothermal vent metagenome</name>
    <dbReference type="NCBI Taxonomy" id="652676"/>
    <lineage>
        <taxon>unclassified sequences</taxon>
        <taxon>metagenomes</taxon>
        <taxon>ecological metagenomes</taxon>
    </lineage>
</organism>
<reference evidence="5" key="1">
    <citation type="submission" date="2018-06" db="EMBL/GenBank/DDBJ databases">
        <authorList>
            <person name="Zhirakovskaya E."/>
        </authorList>
    </citation>
    <scope>NUCLEOTIDE SEQUENCE</scope>
</reference>
<dbReference type="InterPro" id="IPR014721">
    <property type="entry name" value="Ribsml_uS5_D2-typ_fold_subgr"/>
</dbReference>
<dbReference type="EMBL" id="UOGJ01000027">
    <property type="protein sequence ID" value="VAX35061.1"/>
    <property type="molecule type" value="Genomic_DNA"/>
</dbReference>
<feature type="region of interest" description="Disordered" evidence="4">
    <location>
        <begin position="101"/>
        <end position="131"/>
    </location>
</feature>
<dbReference type="Gene3D" id="3.30.230.10">
    <property type="match status" value="1"/>
</dbReference>